<protein>
    <submittedName>
        <fullName evidence="2">Uncharacterized protein</fullName>
    </submittedName>
</protein>
<evidence type="ECO:0000256" key="1">
    <source>
        <dbReference type="SAM" id="Phobius"/>
    </source>
</evidence>
<reference evidence="2 3" key="1">
    <citation type="journal article" date="2021" name="Elife">
        <title>Chloroplast acquisition without the gene transfer in kleptoplastic sea slugs, Plakobranchus ocellatus.</title>
        <authorList>
            <person name="Maeda T."/>
            <person name="Takahashi S."/>
            <person name="Yoshida T."/>
            <person name="Shimamura S."/>
            <person name="Takaki Y."/>
            <person name="Nagai Y."/>
            <person name="Toyoda A."/>
            <person name="Suzuki Y."/>
            <person name="Arimoto A."/>
            <person name="Ishii H."/>
            <person name="Satoh N."/>
            <person name="Nishiyama T."/>
            <person name="Hasebe M."/>
            <person name="Maruyama T."/>
            <person name="Minagawa J."/>
            <person name="Obokata J."/>
            <person name="Shigenobu S."/>
        </authorList>
    </citation>
    <scope>NUCLEOTIDE SEQUENCE [LARGE SCALE GENOMIC DNA]</scope>
</reference>
<dbReference type="AlphaFoldDB" id="A0AAV4FPE8"/>
<keyword evidence="1" id="KW-0812">Transmembrane</keyword>
<keyword evidence="3" id="KW-1185">Reference proteome</keyword>
<gene>
    <name evidence="2" type="ORF">ElyMa_000451500</name>
</gene>
<feature type="transmembrane region" description="Helical" evidence="1">
    <location>
        <begin position="26"/>
        <end position="46"/>
    </location>
</feature>
<evidence type="ECO:0000313" key="2">
    <source>
        <dbReference type="EMBL" id="GFR75278.1"/>
    </source>
</evidence>
<organism evidence="2 3">
    <name type="scientific">Elysia marginata</name>
    <dbReference type="NCBI Taxonomy" id="1093978"/>
    <lineage>
        <taxon>Eukaryota</taxon>
        <taxon>Metazoa</taxon>
        <taxon>Spiralia</taxon>
        <taxon>Lophotrochozoa</taxon>
        <taxon>Mollusca</taxon>
        <taxon>Gastropoda</taxon>
        <taxon>Heterobranchia</taxon>
        <taxon>Euthyneura</taxon>
        <taxon>Panpulmonata</taxon>
        <taxon>Sacoglossa</taxon>
        <taxon>Placobranchoidea</taxon>
        <taxon>Plakobranchidae</taxon>
        <taxon>Elysia</taxon>
    </lineage>
</organism>
<evidence type="ECO:0000313" key="3">
    <source>
        <dbReference type="Proteomes" id="UP000762676"/>
    </source>
</evidence>
<dbReference type="Proteomes" id="UP000762676">
    <property type="component" value="Unassembled WGS sequence"/>
</dbReference>
<proteinExistence type="predicted"/>
<keyword evidence="1" id="KW-1133">Transmembrane helix</keyword>
<accession>A0AAV4FPE8</accession>
<keyword evidence="1" id="KW-0472">Membrane</keyword>
<dbReference type="EMBL" id="BMAT01000889">
    <property type="protein sequence ID" value="GFR75278.1"/>
    <property type="molecule type" value="Genomic_DNA"/>
</dbReference>
<comment type="caution">
    <text evidence="2">The sequence shown here is derived from an EMBL/GenBank/DDBJ whole genome shotgun (WGS) entry which is preliminary data.</text>
</comment>
<sequence length="134" mass="15163">MNVEEHDPGDSSMLTGVQRSCRLRCMALLFSMVAGAVLATVFLWTLGDRSASLRWEHPLRLFKASSRPPPDTGYYTCTSTPGILKRDVLANLSSYQLRPSHQHLDLMKKILINRLTDDYCYCKRTVQSYVSTCS</sequence>
<name>A0AAV4FPE8_9GAST</name>